<dbReference type="PROSITE" id="PS50102">
    <property type="entry name" value="RRM"/>
    <property type="match status" value="2"/>
</dbReference>
<evidence type="ECO:0000313" key="6">
    <source>
        <dbReference type="EMBL" id="KAJ7689293.1"/>
    </source>
</evidence>
<feature type="region of interest" description="Disordered" evidence="4">
    <location>
        <begin position="139"/>
        <end position="162"/>
    </location>
</feature>
<dbReference type="Proteomes" id="UP001221757">
    <property type="component" value="Unassembled WGS sequence"/>
</dbReference>
<proteinExistence type="predicted"/>
<feature type="domain" description="RRM" evidence="5">
    <location>
        <begin position="373"/>
        <end position="449"/>
    </location>
</feature>
<dbReference type="PANTHER" id="PTHR24012">
    <property type="entry name" value="RNA BINDING PROTEIN"/>
    <property type="match status" value="1"/>
</dbReference>
<feature type="compositionally biased region" description="Gly residues" evidence="4">
    <location>
        <begin position="1072"/>
        <end position="1082"/>
    </location>
</feature>
<dbReference type="SUPFAM" id="SSF54928">
    <property type="entry name" value="RNA-binding domain, RBD"/>
    <property type="match status" value="2"/>
</dbReference>
<evidence type="ECO:0000256" key="2">
    <source>
        <dbReference type="ARBA" id="ARBA00022884"/>
    </source>
</evidence>
<feature type="region of interest" description="Disordered" evidence="4">
    <location>
        <begin position="342"/>
        <end position="370"/>
    </location>
</feature>
<feature type="compositionally biased region" description="Polar residues" evidence="4">
    <location>
        <begin position="1113"/>
        <end position="1133"/>
    </location>
</feature>
<feature type="domain" description="RRM" evidence="5">
    <location>
        <begin position="512"/>
        <end position="594"/>
    </location>
</feature>
<evidence type="ECO:0000259" key="5">
    <source>
        <dbReference type="PROSITE" id="PS50102"/>
    </source>
</evidence>
<feature type="compositionally biased region" description="Polar residues" evidence="4">
    <location>
        <begin position="1021"/>
        <end position="1047"/>
    </location>
</feature>
<evidence type="ECO:0000313" key="7">
    <source>
        <dbReference type="Proteomes" id="UP001221757"/>
    </source>
</evidence>
<reference evidence="6" key="1">
    <citation type="submission" date="2023-03" db="EMBL/GenBank/DDBJ databases">
        <title>Massive genome expansion in bonnet fungi (Mycena s.s.) driven by repeated elements and novel gene families across ecological guilds.</title>
        <authorList>
            <consortium name="Lawrence Berkeley National Laboratory"/>
            <person name="Harder C.B."/>
            <person name="Miyauchi S."/>
            <person name="Viragh M."/>
            <person name="Kuo A."/>
            <person name="Thoen E."/>
            <person name="Andreopoulos B."/>
            <person name="Lu D."/>
            <person name="Skrede I."/>
            <person name="Drula E."/>
            <person name="Henrissat B."/>
            <person name="Morin E."/>
            <person name="Kohler A."/>
            <person name="Barry K."/>
            <person name="LaButti K."/>
            <person name="Morin E."/>
            <person name="Salamov A."/>
            <person name="Lipzen A."/>
            <person name="Mereny Z."/>
            <person name="Hegedus B."/>
            <person name="Baldrian P."/>
            <person name="Stursova M."/>
            <person name="Weitz H."/>
            <person name="Taylor A."/>
            <person name="Grigoriev I.V."/>
            <person name="Nagy L.G."/>
            <person name="Martin F."/>
            <person name="Kauserud H."/>
        </authorList>
    </citation>
    <scope>NUCLEOTIDE SEQUENCE</scope>
    <source>
        <strain evidence="6">CBHHK067</strain>
    </source>
</reference>
<feature type="compositionally biased region" description="Polar residues" evidence="4">
    <location>
        <begin position="1091"/>
        <end position="1104"/>
    </location>
</feature>
<evidence type="ECO:0000256" key="4">
    <source>
        <dbReference type="SAM" id="MobiDB-lite"/>
    </source>
</evidence>
<feature type="compositionally biased region" description="Low complexity" evidence="4">
    <location>
        <begin position="1175"/>
        <end position="1185"/>
    </location>
</feature>
<name>A0AAD7DDS3_MYCRO</name>
<protein>
    <recommendedName>
        <fullName evidence="5">RRM domain-containing protein</fullName>
    </recommendedName>
</protein>
<feature type="compositionally biased region" description="Polar residues" evidence="4">
    <location>
        <begin position="143"/>
        <end position="160"/>
    </location>
</feature>
<feature type="compositionally biased region" description="Low complexity" evidence="4">
    <location>
        <begin position="1144"/>
        <end position="1157"/>
    </location>
</feature>
<feature type="region of interest" description="Disordered" evidence="4">
    <location>
        <begin position="469"/>
        <end position="489"/>
    </location>
</feature>
<dbReference type="EMBL" id="JARKIE010000073">
    <property type="protein sequence ID" value="KAJ7689293.1"/>
    <property type="molecule type" value="Genomic_DNA"/>
</dbReference>
<dbReference type="GO" id="GO:0003723">
    <property type="term" value="F:RNA binding"/>
    <property type="evidence" value="ECO:0007669"/>
    <property type="project" value="UniProtKB-UniRule"/>
</dbReference>
<keyword evidence="7" id="KW-1185">Reference proteome</keyword>
<feature type="compositionally biased region" description="Basic residues" evidence="4">
    <location>
        <begin position="352"/>
        <end position="361"/>
    </location>
</feature>
<dbReference type="Pfam" id="PF00076">
    <property type="entry name" value="RRM_1"/>
    <property type="match status" value="1"/>
</dbReference>
<gene>
    <name evidence="6" type="ORF">B0H17DRAFT_1296001</name>
</gene>
<keyword evidence="2 3" id="KW-0694">RNA-binding</keyword>
<feature type="compositionally biased region" description="Low complexity" evidence="4">
    <location>
        <begin position="919"/>
        <end position="942"/>
    </location>
</feature>
<dbReference type="SMART" id="SM00360">
    <property type="entry name" value="RRM"/>
    <property type="match status" value="2"/>
</dbReference>
<dbReference type="InterPro" id="IPR012677">
    <property type="entry name" value="Nucleotide-bd_a/b_plait_sf"/>
</dbReference>
<feature type="region of interest" description="Disordered" evidence="4">
    <location>
        <begin position="957"/>
        <end position="1187"/>
    </location>
</feature>
<feature type="compositionally biased region" description="Low complexity" evidence="4">
    <location>
        <begin position="470"/>
        <end position="487"/>
    </location>
</feature>
<feature type="region of interest" description="Disordered" evidence="4">
    <location>
        <begin position="904"/>
        <end position="944"/>
    </location>
</feature>
<dbReference type="InterPro" id="IPR035979">
    <property type="entry name" value="RBD_domain_sf"/>
</dbReference>
<keyword evidence="1" id="KW-0677">Repeat</keyword>
<evidence type="ECO:0000256" key="1">
    <source>
        <dbReference type="ARBA" id="ARBA00022737"/>
    </source>
</evidence>
<accession>A0AAD7DDS3</accession>
<dbReference type="InterPro" id="IPR000504">
    <property type="entry name" value="RRM_dom"/>
</dbReference>
<evidence type="ECO:0000256" key="3">
    <source>
        <dbReference type="PROSITE-ProRule" id="PRU00176"/>
    </source>
</evidence>
<feature type="compositionally biased region" description="Polar residues" evidence="4">
    <location>
        <begin position="971"/>
        <end position="990"/>
    </location>
</feature>
<comment type="caution">
    <text evidence="6">The sequence shown here is derived from an EMBL/GenBank/DDBJ whole genome shotgun (WGS) entry which is preliminary data.</text>
</comment>
<dbReference type="Gene3D" id="3.30.70.330">
    <property type="match status" value="2"/>
</dbReference>
<organism evidence="6 7">
    <name type="scientific">Mycena rosella</name>
    <name type="common">Pink bonnet</name>
    <name type="synonym">Agaricus rosellus</name>
    <dbReference type="NCBI Taxonomy" id="1033263"/>
    <lineage>
        <taxon>Eukaryota</taxon>
        <taxon>Fungi</taxon>
        <taxon>Dikarya</taxon>
        <taxon>Basidiomycota</taxon>
        <taxon>Agaricomycotina</taxon>
        <taxon>Agaricomycetes</taxon>
        <taxon>Agaricomycetidae</taxon>
        <taxon>Agaricales</taxon>
        <taxon>Marasmiineae</taxon>
        <taxon>Mycenaceae</taxon>
        <taxon>Mycena</taxon>
    </lineage>
</organism>
<sequence>MHVHQILLDDRPDLNVVPVLALAEYRGRAGFAKAVISREGDGTHCETNLAVPAAGVRESSISQVDRRPLLVYWFSCGMMVHHMGWLGRARKDPPEICSGMNLGQEFSTVEEEEEEVRSGGMNLLELFDLQGRLELVKPPLTPTKETTNNSLDPQPSQPSIPQKGIEYTVRGIQSVIKAKDVDTSVASRSLLVLASGSSCNVTVTYHVPFHFQVPHLHLPSTGASSVQKFIDAANRASPMAASTPASPQPVEGLGADTKPTLAEPGEFLGLPASESCTSSISQYHSALASPCSSCEAPNPPREGGDLISFSSGNLAVLAASSSPPAAPLSSSPPLPSLGIAPIEPSTPEFSSNRRRKIRPKPAHIPVPDGEKTSNVYINGLPPYFREDQLLAITAPFGEVLSVRCFTRHTVRSASGYGFVLGEHTTNADELHRFSSLAAAEKCIVTLKRSDLHPSFSKVNKPPRVVCSPNSPTLPAQASSSSLASSCDLDPESPSAELSFKAKMAQLEDKWSTNLYIEGLPISADKNTLMELVHPHVIHSSRFLRSKVPGSQTNIAFMRMDTRVAAEDVILRLDGKRIRGWDGAEERVGVRFADTLDQRELRRAEAPTEDSGRLSIAQATLLNYRGLELGVGEAISEAQFHSNAGPTALQTQFPPFMNANPNPSALGLMNPNAPPFMTNFNPNPNPQQFMNPNPNPNPSLNPNARAEVPLALPHPLAARVHELLTFDAGRALHLHQNTPLNAGGVGSMPAPPFPLFMNPNLHPNPPQFMAPNPNPPHFMNSNSHPRAEEARPLPPPLAARAHELMAGRAFNGQGIPMNNSNPRLHPHPHPHPHPMAHDPLYAPYTAPPPRMPHDPLYAPYAAPPPPPFPPHSSAPTAHAPLHPNVVALFAAMQVQAQMQTFPNQNQGWNQFGARGGGAGNLFNGGNQNRFNGGNPFNPPNQFNAGMNAANARTQAQNVGASGGAGLPDPFNASANGNLNPRTPARNFNANVPATPVRNGGANENGAGNGMHAEPSMAAAPNPSLNQVNTPSPNQFNTNAPRNQPNKNASALPRRPNFGAKPASGFRGHLWRPIGGGGGNGTGSGAVRPTPAMTASPNQLNTNAGGSANPGAEGQLNTSQSAHPTAPAQNVQPVMQAQAKHPQPPTHSSSISTPPAHAHVPFNSRVPQQTLRPPVPQAATATPSSAPFRRPAPFTPTHPQIALGAQAQACAPPPPRTNLHAPAVPQQNTGAVASPPSFGAHGRAATAPAPVYRYYAAVDDTDMPAPVQRARTMTNANMNANTNQNCPPFVMGSPTPGAGARITTNMDANTNTNVNQKIPPFASGSPTRGAALKFESIKPPPPASTRVFLGPANVGHLPVLKFT</sequence>